<proteinExistence type="predicted"/>
<accession>A0ABW2XQM6</accession>
<keyword evidence="8" id="KW-1133">Transmembrane helix</keyword>
<evidence type="ECO:0000256" key="7">
    <source>
        <dbReference type="ARBA" id="ARBA00022777"/>
    </source>
</evidence>
<keyword evidence="4" id="KW-0597">Phosphoprotein</keyword>
<dbReference type="PANTHER" id="PTHR45436">
    <property type="entry name" value="SENSOR HISTIDINE KINASE YKOH"/>
    <property type="match status" value="1"/>
</dbReference>
<evidence type="ECO:0000256" key="6">
    <source>
        <dbReference type="ARBA" id="ARBA00022692"/>
    </source>
</evidence>
<evidence type="ECO:0000313" key="12">
    <source>
        <dbReference type="EMBL" id="MFD0688666.1"/>
    </source>
</evidence>
<evidence type="ECO:0000256" key="1">
    <source>
        <dbReference type="ARBA" id="ARBA00000085"/>
    </source>
</evidence>
<dbReference type="GO" id="GO:0016301">
    <property type="term" value="F:kinase activity"/>
    <property type="evidence" value="ECO:0007669"/>
    <property type="project" value="UniProtKB-KW"/>
</dbReference>
<keyword evidence="13" id="KW-1185">Reference proteome</keyword>
<dbReference type="CDD" id="cd00075">
    <property type="entry name" value="HATPase"/>
    <property type="match status" value="1"/>
</dbReference>
<comment type="subcellular location">
    <subcellularLocation>
        <location evidence="2">Membrane</location>
    </subcellularLocation>
</comment>
<dbReference type="PRINTS" id="PR00344">
    <property type="entry name" value="BCTRLSENSOR"/>
</dbReference>
<evidence type="ECO:0000313" key="13">
    <source>
        <dbReference type="Proteomes" id="UP001597063"/>
    </source>
</evidence>
<dbReference type="Gene3D" id="3.30.565.10">
    <property type="entry name" value="Histidine kinase-like ATPase, C-terminal domain"/>
    <property type="match status" value="1"/>
</dbReference>
<evidence type="ECO:0000259" key="11">
    <source>
        <dbReference type="PROSITE" id="PS50109"/>
    </source>
</evidence>
<comment type="caution">
    <text evidence="12">The sequence shown here is derived from an EMBL/GenBank/DDBJ whole genome shotgun (WGS) entry which is preliminary data.</text>
</comment>
<dbReference type="InterPro" id="IPR004358">
    <property type="entry name" value="Sig_transdc_His_kin-like_C"/>
</dbReference>
<dbReference type="EMBL" id="JBHTGP010000015">
    <property type="protein sequence ID" value="MFD0688666.1"/>
    <property type="molecule type" value="Genomic_DNA"/>
</dbReference>
<name>A0ABW2XQM6_9ACTN</name>
<evidence type="ECO:0000256" key="8">
    <source>
        <dbReference type="ARBA" id="ARBA00022989"/>
    </source>
</evidence>
<comment type="catalytic activity">
    <reaction evidence="1">
        <text>ATP + protein L-histidine = ADP + protein N-phospho-L-histidine.</text>
        <dbReference type="EC" id="2.7.13.3"/>
    </reaction>
</comment>
<sequence>MTLQGDEHRLHQLVANLLANARTHTAPGTHGTVRLTLRGGDAVLQVEGDGPGVSPDARAEIFQRLVRADHGRSRSAGGTGLGLAIVRAVAAAHGGCAELADSPAGMSFIVILPTAGRPPEIG</sequence>
<evidence type="ECO:0000256" key="9">
    <source>
        <dbReference type="ARBA" id="ARBA00023012"/>
    </source>
</evidence>
<dbReference type="RefSeq" id="WP_207399431.1">
    <property type="nucleotide sequence ID" value="NZ_CAACUY010000003.1"/>
</dbReference>
<dbReference type="InterPro" id="IPR005467">
    <property type="entry name" value="His_kinase_dom"/>
</dbReference>
<dbReference type="Proteomes" id="UP001597063">
    <property type="component" value="Unassembled WGS sequence"/>
</dbReference>
<dbReference type="InterPro" id="IPR003594">
    <property type="entry name" value="HATPase_dom"/>
</dbReference>
<protein>
    <recommendedName>
        <fullName evidence="3">histidine kinase</fullName>
        <ecNumber evidence="3">2.7.13.3</ecNumber>
    </recommendedName>
</protein>
<keyword evidence="5" id="KW-0808">Transferase</keyword>
<keyword evidence="6" id="KW-0812">Transmembrane</keyword>
<keyword evidence="9" id="KW-0902">Two-component regulatory system</keyword>
<dbReference type="PANTHER" id="PTHR45436:SF5">
    <property type="entry name" value="SENSOR HISTIDINE KINASE TRCS"/>
    <property type="match status" value="1"/>
</dbReference>
<evidence type="ECO:0000256" key="5">
    <source>
        <dbReference type="ARBA" id="ARBA00022679"/>
    </source>
</evidence>
<evidence type="ECO:0000256" key="3">
    <source>
        <dbReference type="ARBA" id="ARBA00012438"/>
    </source>
</evidence>
<dbReference type="InterPro" id="IPR050428">
    <property type="entry name" value="TCS_sensor_his_kinase"/>
</dbReference>
<dbReference type="EC" id="2.7.13.3" evidence="3"/>
<evidence type="ECO:0000256" key="4">
    <source>
        <dbReference type="ARBA" id="ARBA00022553"/>
    </source>
</evidence>
<evidence type="ECO:0000256" key="10">
    <source>
        <dbReference type="ARBA" id="ARBA00023136"/>
    </source>
</evidence>
<gene>
    <name evidence="12" type="ORF">ACFQZM_29525</name>
</gene>
<reference evidence="13" key="1">
    <citation type="journal article" date="2019" name="Int. J. Syst. Evol. Microbiol.">
        <title>The Global Catalogue of Microorganisms (GCM) 10K type strain sequencing project: providing services to taxonomists for standard genome sequencing and annotation.</title>
        <authorList>
            <consortium name="The Broad Institute Genomics Platform"/>
            <consortium name="The Broad Institute Genome Sequencing Center for Infectious Disease"/>
            <person name="Wu L."/>
            <person name="Ma J."/>
        </authorList>
    </citation>
    <scope>NUCLEOTIDE SEQUENCE [LARGE SCALE GENOMIC DNA]</scope>
    <source>
        <strain evidence="13">JCM 9371</strain>
    </source>
</reference>
<feature type="domain" description="Histidine kinase" evidence="11">
    <location>
        <begin position="1"/>
        <end position="116"/>
    </location>
</feature>
<dbReference type="SMART" id="SM00387">
    <property type="entry name" value="HATPase_c"/>
    <property type="match status" value="1"/>
</dbReference>
<dbReference type="InterPro" id="IPR036890">
    <property type="entry name" value="HATPase_C_sf"/>
</dbReference>
<dbReference type="PROSITE" id="PS50109">
    <property type="entry name" value="HIS_KIN"/>
    <property type="match status" value="1"/>
</dbReference>
<evidence type="ECO:0000256" key="2">
    <source>
        <dbReference type="ARBA" id="ARBA00004370"/>
    </source>
</evidence>
<dbReference type="Pfam" id="PF02518">
    <property type="entry name" value="HATPase_c"/>
    <property type="match status" value="1"/>
</dbReference>
<keyword evidence="10" id="KW-0472">Membrane</keyword>
<organism evidence="12 13">
    <name type="scientific">Actinomadura fibrosa</name>
    <dbReference type="NCBI Taxonomy" id="111802"/>
    <lineage>
        <taxon>Bacteria</taxon>
        <taxon>Bacillati</taxon>
        <taxon>Actinomycetota</taxon>
        <taxon>Actinomycetes</taxon>
        <taxon>Streptosporangiales</taxon>
        <taxon>Thermomonosporaceae</taxon>
        <taxon>Actinomadura</taxon>
    </lineage>
</organism>
<keyword evidence="7 12" id="KW-0418">Kinase</keyword>
<dbReference type="SUPFAM" id="SSF55874">
    <property type="entry name" value="ATPase domain of HSP90 chaperone/DNA topoisomerase II/histidine kinase"/>
    <property type="match status" value="1"/>
</dbReference>